<evidence type="ECO:0000313" key="2">
    <source>
        <dbReference type="Proteomes" id="UP001163823"/>
    </source>
</evidence>
<sequence>MASNSIFHSSSDENSWVIHITQIFNSLDHEIQSIPVCVFHVPKSLSSAKPEAYVPQLIALGPYHHFRPELYPMERFKITAAKRILNLFKNIQLSQLIFELEKLGPYIRACYHKYLDLKDDTLACIMAIDSLFFLDLLHGYAKIENNGEQMSHLVHTRGVKLTKDAILRDVLMLENQIPFVVLRKIFTIICT</sequence>
<gene>
    <name evidence="1" type="ORF">O6P43_008341</name>
</gene>
<dbReference type="KEGG" id="qsa:O6P43_008341"/>
<comment type="caution">
    <text evidence="1">The sequence shown here is derived from an EMBL/GenBank/DDBJ whole genome shotgun (WGS) entry which is preliminary data.</text>
</comment>
<dbReference type="Pfam" id="PF03140">
    <property type="entry name" value="DUF247"/>
    <property type="match status" value="1"/>
</dbReference>
<dbReference type="EMBL" id="JARAOO010000004">
    <property type="protein sequence ID" value="KAJ7970109.1"/>
    <property type="molecule type" value="Genomic_DNA"/>
</dbReference>
<dbReference type="AlphaFoldDB" id="A0AAD7PWM3"/>
<name>A0AAD7PWM3_QUISA</name>
<organism evidence="1 2">
    <name type="scientific">Quillaja saponaria</name>
    <name type="common">Soap bark tree</name>
    <dbReference type="NCBI Taxonomy" id="32244"/>
    <lineage>
        <taxon>Eukaryota</taxon>
        <taxon>Viridiplantae</taxon>
        <taxon>Streptophyta</taxon>
        <taxon>Embryophyta</taxon>
        <taxon>Tracheophyta</taxon>
        <taxon>Spermatophyta</taxon>
        <taxon>Magnoliopsida</taxon>
        <taxon>eudicotyledons</taxon>
        <taxon>Gunneridae</taxon>
        <taxon>Pentapetalae</taxon>
        <taxon>rosids</taxon>
        <taxon>fabids</taxon>
        <taxon>Fabales</taxon>
        <taxon>Quillajaceae</taxon>
        <taxon>Quillaja</taxon>
    </lineage>
</organism>
<keyword evidence="2" id="KW-1185">Reference proteome</keyword>
<accession>A0AAD7PWM3</accession>
<dbReference type="PANTHER" id="PTHR31170">
    <property type="entry name" value="BNAC04G53230D PROTEIN"/>
    <property type="match status" value="1"/>
</dbReference>
<dbReference type="Proteomes" id="UP001163823">
    <property type="component" value="Chromosome 4"/>
</dbReference>
<dbReference type="InterPro" id="IPR004158">
    <property type="entry name" value="DUF247_pln"/>
</dbReference>
<evidence type="ECO:0000313" key="1">
    <source>
        <dbReference type="EMBL" id="KAJ7970109.1"/>
    </source>
</evidence>
<dbReference type="PANTHER" id="PTHR31170:SF25">
    <property type="entry name" value="BNAA09G04570D PROTEIN"/>
    <property type="match status" value="1"/>
</dbReference>
<reference evidence="1" key="1">
    <citation type="journal article" date="2023" name="Science">
        <title>Elucidation of the pathway for biosynthesis of saponin adjuvants from the soapbark tree.</title>
        <authorList>
            <person name="Reed J."/>
            <person name="Orme A."/>
            <person name="El-Demerdash A."/>
            <person name="Owen C."/>
            <person name="Martin L.B.B."/>
            <person name="Misra R.C."/>
            <person name="Kikuchi S."/>
            <person name="Rejzek M."/>
            <person name="Martin A.C."/>
            <person name="Harkess A."/>
            <person name="Leebens-Mack J."/>
            <person name="Louveau T."/>
            <person name="Stephenson M.J."/>
            <person name="Osbourn A."/>
        </authorList>
    </citation>
    <scope>NUCLEOTIDE SEQUENCE</scope>
    <source>
        <strain evidence="1">S10</strain>
    </source>
</reference>
<proteinExistence type="predicted"/>
<protein>
    <submittedName>
        <fullName evidence="1">Uncharacterized protein</fullName>
    </submittedName>
</protein>